<proteinExistence type="inferred from homology"/>
<dbReference type="PANTHER" id="PTHR33365:SF4">
    <property type="entry name" value="CYCLOCHLOROTINE BIOSYNTHESIS PROTEIN O"/>
    <property type="match status" value="1"/>
</dbReference>
<dbReference type="OrthoDB" id="3687641at2759"/>
<dbReference type="AlphaFoldDB" id="A0A8H5BF63"/>
<accession>A0A8H5BF63</accession>
<dbReference type="Pfam" id="PF11807">
    <property type="entry name" value="UstYa"/>
    <property type="match status" value="1"/>
</dbReference>
<protein>
    <recommendedName>
        <fullName evidence="6">Tat pathway signal sequence</fullName>
    </recommendedName>
</protein>
<evidence type="ECO:0000256" key="3">
    <source>
        <dbReference type="SAM" id="Phobius"/>
    </source>
</evidence>
<keyword evidence="3" id="KW-0472">Membrane</keyword>
<comment type="similarity">
    <text evidence="2">Belongs to the ustYa family.</text>
</comment>
<dbReference type="InterPro" id="IPR021765">
    <property type="entry name" value="UstYa-like"/>
</dbReference>
<evidence type="ECO:0000256" key="2">
    <source>
        <dbReference type="ARBA" id="ARBA00035112"/>
    </source>
</evidence>
<name>A0A8H5BF63_9AGAR</name>
<feature type="transmembrane region" description="Helical" evidence="3">
    <location>
        <begin position="77"/>
        <end position="99"/>
    </location>
</feature>
<reference evidence="4 5" key="1">
    <citation type="journal article" date="2020" name="ISME J.">
        <title>Uncovering the hidden diversity of litter-decomposition mechanisms in mushroom-forming fungi.</title>
        <authorList>
            <person name="Floudas D."/>
            <person name="Bentzer J."/>
            <person name="Ahren D."/>
            <person name="Johansson T."/>
            <person name="Persson P."/>
            <person name="Tunlid A."/>
        </authorList>
    </citation>
    <scope>NUCLEOTIDE SEQUENCE [LARGE SCALE GENOMIC DNA]</scope>
    <source>
        <strain evidence="4 5">CBS 101986</strain>
    </source>
</reference>
<gene>
    <name evidence="4" type="ORF">D9619_001494</name>
</gene>
<evidence type="ECO:0000313" key="5">
    <source>
        <dbReference type="Proteomes" id="UP000567179"/>
    </source>
</evidence>
<dbReference type="GO" id="GO:0043386">
    <property type="term" value="P:mycotoxin biosynthetic process"/>
    <property type="evidence" value="ECO:0007669"/>
    <property type="project" value="InterPro"/>
</dbReference>
<dbReference type="PANTHER" id="PTHR33365">
    <property type="entry name" value="YALI0B05434P"/>
    <property type="match status" value="1"/>
</dbReference>
<evidence type="ECO:0000313" key="4">
    <source>
        <dbReference type="EMBL" id="KAF5321948.1"/>
    </source>
</evidence>
<keyword evidence="3" id="KW-1133">Transmembrane helix</keyword>
<organism evidence="4 5">
    <name type="scientific">Psilocybe cf. subviscida</name>
    <dbReference type="NCBI Taxonomy" id="2480587"/>
    <lineage>
        <taxon>Eukaryota</taxon>
        <taxon>Fungi</taxon>
        <taxon>Dikarya</taxon>
        <taxon>Basidiomycota</taxon>
        <taxon>Agaricomycotina</taxon>
        <taxon>Agaricomycetes</taxon>
        <taxon>Agaricomycetidae</taxon>
        <taxon>Agaricales</taxon>
        <taxon>Agaricineae</taxon>
        <taxon>Strophariaceae</taxon>
        <taxon>Psilocybe</taxon>
    </lineage>
</organism>
<comment type="pathway">
    <text evidence="1">Mycotoxin biosynthesis.</text>
</comment>
<sequence length="287" mass="33294">MLTTLKAVCSVHASYFNNHCRLLLTIFVTMKREAPYRAMTQDSCEDLTLLDTGSGDEFSSLQQTELDLAQCRRRLRLVGFALICQSFALLSILGIGLALNMRRGPMSPIFPQALYPPAQHLIEYETRVFHEGFGKDESIYQQAPSPEVDEAWTNLYNFGVSRITKEEAYQLVNQTYRLPGDEDHFVIQLDVFHQLHCLNMLRKAIWPSYYPEMDKLNPLHWGHCIESLRQSLMCSADITPLVWQWVDRVKEVRIMGNIIHTCRNYDKIKDWGIAHRLDHELNFTGFH</sequence>
<evidence type="ECO:0008006" key="6">
    <source>
        <dbReference type="Google" id="ProtNLM"/>
    </source>
</evidence>
<comment type="caution">
    <text evidence="4">The sequence shown here is derived from an EMBL/GenBank/DDBJ whole genome shotgun (WGS) entry which is preliminary data.</text>
</comment>
<dbReference type="EMBL" id="JAACJJ010000028">
    <property type="protein sequence ID" value="KAF5321948.1"/>
    <property type="molecule type" value="Genomic_DNA"/>
</dbReference>
<keyword evidence="5" id="KW-1185">Reference proteome</keyword>
<dbReference type="Proteomes" id="UP000567179">
    <property type="component" value="Unassembled WGS sequence"/>
</dbReference>
<evidence type="ECO:0000256" key="1">
    <source>
        <dbReference type="ARBA" id="ARBA00004685"/>
    </source>
</evidence>
<keyword evidence="3" id="KW-0812">Transmembrane</keyword>